<sequence>MTYTRINNLPDLSKLSNIEYFIFFKGKLIPILSGRNILANSLYIYCQFPLQTEKFNLTQFTIINKSNIYVPIKIFVKCGLHTFEKKYVFVSPKEDVIFLSNRDGLFLNSGIIKHSSISQYGVLKRSDYNEKIRQGKIPLYPIGTGDVVGLFTLETVLKPYERTVANTWVMYSENHNNKNLIKWDRTLKSRLAFSKK</sequence>
<gene>
    <name evidence="1" type="ORF">OEV82_11840</name>
</gene>
<proteinExistence type="predicted"/>
<dbReference type="Proteomes" id="UP001208656">
    <property type="component" value="Unassembled WGS sequence"/>
</dbReference>
<name>A0ABT2WHH3_9BACI</name>
<evidence type="ECO:0000313" key="2">
    <source>
        <dbReference type="Proteomes" id="UP001208656"/>
    </source>
</evidence>
<keyword evidence="2" id="KW-1185">Reference proteome</keyword>
<reference evidence="1 2" key="1">
    <citation type="submission" date="2022-10" db="EMBL/GenBank/DDBJ databases">
        <title>Description of Fervidibacillus gen. nov. in the family Fervidibacillaceae fam. nov. with two species, Fervidibacillus albus sp. nov., and Fervidibacillus halotolerans sp. nov., isolated from tidal flat sediments.</title>
        <authorList>
            <person name="Kwon K.K."/>
            <person name="Yang S.-H."/>
        </authorList>
    </citation>
    <scope>NUCLEOTIDE SEQUENCE [LARGE SCALE GENOMIC DNA]</scope>
    <source>
        <strain evidence="1 2">DSM 23332</strain>
    </source>
</reference>
<accession>A0ABT2WHH3</accession>
<organism evidence="1 2">
    <name type="scientific">Pallidibacillus thermolactis</name>
    <dbReference type="NCBI Taxonomy" id="251051"/>
    <lineage>
        <taxon>Bacteria</taxon>
        <taxon>Bacillati</taxon>
        <taxon>Bacillota</taxon>
        <taxon>Bacilli</taxon>
        <taxon>Bacillales</taxon>
        <taxon>Bacillaceae</taxon>
        <taxon>Pallidibacillus</taxon>
    </lineage>
</organism>
<dbReference type="RefSeq" id="WP_263061996.1">
    <property type="nucleotide sequence ID" value="NZ_JAOUSE010000040.1"/>
</dbReference>
<protein>
    <submittedName>
        <fullName evidence="1">Uncharacterized protein</fullName>
    </submittedName>
</protein>
<comment type="caution">
    <text evidence="1">The sequence shown here is derived from an EMBL/GenBank/DDBJ whole genome shotgun (WGS) entry which is preliminary data.</text>
</comment>
<evidence type="ECO:0000313" key="1">
    <source>
        <dbReference type="EMBL" id="MCU9595129.1"/>
    </source>
</evidence>
<dbReference type="EMBL" id="JAOUSE010000040">
    <property type="protein sequence ID" value="MCU9595129.1"/>
    <property type="molecule type" value="Genomic_DNA"/>
</dbReference>